<name>A0A0E9X1P4_ANGAN</name>
<proteinExistence type="predicted"/>
<organism evidence="2">
    <name type="scientific">Anguilla anguilla</name>
    <name type="common">European freshwater eel</name>
    <name type="synonym">Muraena anguilla</name>
    <dbReference type="NCBI Taxonomy" id="7936"/>
    <lineage>
        <taxon>Eukaryota</taxon>
        <taxon>Metazoa</taxon>
        <taxon>Chordata</taxon>
        <taxon>Craniata</taxon>
        <taxon>Vertebrata</taxon>
        <taxon>Euteleostomi</taxon>
        <taxon>Actinopterygii</taxon>
        <taxon>Neopterygii</taxon>
        <taxon>Teleostei</taxon>
        <taxon>Anguilliformes</taxon>
        <taxon>Anguillidae</taxon>
        <taxon>Anguilla</taxon>
    </lineage>
</organism>
<accession>A0A0E9X1P4</accession>
<keyword evidence="1" id="KW-0812">Transmembrane</keyword>
<keyword evidence="1" id="KW-0472">Membrane</keyword>
<evidence type="ECO:0000313" key="2">
    <source>
        <dbReference type="EMBL" id="JAH95795.1"/>
    </source>
</evidence>
<dbReference type="AlphaFoldDB" id="A0A0E9X1P4"/>
<reference evidence="2" key="2">
    <citation type="journal article" date="2015" name="Fish Shellfish Immunol.">
        <title>Early steps in the European eel (Anguilla anguilla)-Vibrio vulnificus interaction in the gills: Role of the RtxA13 toxin.</title>
        <authorList>
            <person name="Callol A."/>
            <person name="Pajuelo D."/>
            <person name="Ebbesson L."/>
            <person name="Teles M."/>
            <person name="MacKenzie S."/>
            <person name="Amaro C."/>
        </authorList>
    </citation>
    <scope>NUCLEOTIDE SEQUENCE</scope>
</reference>
<sequence length="63" mass="7607">MLLFSFFMRFIWFWTLIFNIGSIQRFLNGFVLFLSSMGCLNAHWTRVENPVLYFLKMSIINSF</sequence>
<evidence type="ECO:0000256" key="1">
    <source>
        <dbReference type="SAM" id="Phobius"/>
    </source>
</evidence>
<feature type="transmembrane region" description="Helical" evidence="1">
    <location>
        <begin position="6"/>
        <end position="27"/>
    </location>
</feature>
<reference evidence="2" key="1">
    <citation type="submission" date="2014-11" db="EMBL/GenBank/DDBJ databases">
        <authorList>
            <person name="Amaro Gonzalez C."/>
        </authorList>
    </citation>
    <scope>NUCLEOTIDE SEQUENCE</scope>
</reference>
<dbReference type="EMBL" id="GBXM01012782">
    <property type="protein sequence ID" value="JAH95795.1"/>
    <property type="molecule type" value="Transcribed_RNA"/>
</dbReference>
<keyword evidence="1" id="KW-1133">Transmembrane helix</keyword>
<protein>
    <submittedName>
        <fullName evidence="2">Uncharacterized protein</fullName>
    </submittedName>
</protein>